<reference evidence="1" key="1">
    <citation type="submission" date="2021-08" db="EMBL/GenBank/DDBJ databases">
        <title>The first chromosome-level gecko genome reveals the dynamic sex chromosomes of Neotropical dwarf geckos (Sphaerodactylidae: Sphaerodactylus).</title>
        <authorList>
            <person name="Pinto B.J."/>
            <person name="Keating S.E."/>
            <person name="Gamble T."/>
        </authorList>
    </citation>
    <scope>NUCLEOTIDE SEQUENCE</scope>
    <source>
        <strain evidence="1">TG3544</strain>
    </source>
</reference>
<keyword evidence="2" id="KW-1185">Reference proteome</keyword>
<proteinExistence type="predicted"/>
<sequence length="117" mass="12981">MSSSLPPKFTSRIIKTNDLPKASGVETPQRSDRRFSELSVNILRLPLCEAVSASEKITSDYSRYLETNVRLDSFQCEEIPVNSATSDNRALTIPINGSSPPSSFNFWGRENLPNSSI</sequence>
<comment type="caution">
    <text evidence="1">The sequence shown here is derived from an EMBL/GenBank/DDBJ whole genome shotgun (WGS) entry which is preliminary data.</text>
</comment>
<name>A0ACB8EGB9_9SAUR</name>
<organism evidence="1 2">
    <name type="scientific">Sphaerodactylus townsendi</name>
    <dbReference type="NCBI Taxonomy" id="933632"/>
    <lineage>
        <taxon>Eukaryota</taxon>
        <taxon>Metazoa</taxon>
        <taxon>Chordata</taxon>
        <taxon>Craniata</taxon>
        <taxon>Vertebrata</taxon>
        <taxon>Euteleostomi</taxon>
        <taxon>Lepidosauria</taxon>
        <taxon>Squamata</taxon>
        <taxon>Bifurcata</taxon>
        <taxon>Gekkota</taxon>
        <taxon>Sphaerodactylidae</taxon>
        <taxon>Sphaerodactylus</taxon>
    </lineage>
</organism>
<evidence type="ECO:0000313" key="1">
    <source>
        <dbReference type="EMBL" id="KAH7991463.1"/>
    </source>
</evidence>
<gene>
    <name evidence="1" type="ORF">K3G42_006289</name>
</gene>
<accession>A0ACB8EGB9</accession>
<dbReference type="Proteomes" id="UP000827872">
    <property type="component" value="Linkage Group LG03"/>
</dbReference>
<evidence type="ECO:0000313" key="2">
    <source>
        <dbReference type="Proteomes" id="UP000827872"/>
    </source>
</evidence>
<dbReference type="EMBL" id="CM037616">
    <property type="protein sequence ID" value="KAH7991463.1"/>
    <property type="molecule type" value="Genomic_DNA"/>
</dbReference>
<protein>
    <submittedName>
        <fullName evidence="1">Uncharacterized protein</fullName>
    </submittedName>
</protein>